<dbReference type="InterPro" id="IPR041490">
    <property type="entry name" value="KstR2_TetR_C"/>
</dbReference>
<dbReference type="InterPro" id="IPR001647">
    <property type="entry name" value="HTH_TetR"/>
</dbReference>
<dbReference type="RefSeq" id="WP_123132072.1">
    <property type="nucleotide sequence ID" value="NZ_JBHMAD010000011.1"/>
</dbReference>
<dbReference type="PRINTS" id="PR00455">
    <property type="entry name" value="HTHTETR"/>
</dbReference>
<dbReference type="AlphaFoldDB" id="A0A3M9N2I2"/>
<reference evidence="4 5" key="1">
    <citation type="submission" date="2018-11" db="EMBL/GenBank/DDBJ databases">
        <title>Rufibacter latericius sp. nov., isolated from water in Baiyang Lake.</title>
        <authorList>
            <person name="Yang Y."/>
        </authorList>
    </citation>
    <scope>NUCLEOTIDE SEQUENCE [LARGE SCALE GENOMIC DNA]</scope>
    <source>
        <strain evidence="4 5">MCC P1</strain>
    </source>
</reference>
<feature type="DNA-binding region" description="H-T-H motif" evidence="2">
    <location>
        <begin position="27"/>
        <end position="46"/>
    </location>
</feature>
<evidence type="ECO:0000259" key="3">
    <source>
        <dbReference type="PROSITE" id="PS50977"/>
    </source>
</evidence>
<dbReference type="GO" id="GO:0003677">
    <property type="term" value="F:DNA binding"/>
    <property type="evidence" value="ECO:0007669"/>
    <property type="project" value="UniProtKB-UniRule"/>
</dbReference>
<name>A0A3M9N2I2_9BACT</name>
<gene>
    <name evidence="4" type="ORF">EFA69_05350</name>
</gene>
<dbReference type="SUPFAM" id="SSF48498">
    <property type="entry name" value="Tetracyclin repressor-like, C-terminal domain"/>
    <property type="match status" value="1"/>
</dbReference>
<dbReference type="InterPro" id="IPR050109">
    <property type="entry name" value="HTH-type_TetR-like_transc_reg"/>
</dbReference>
<dbReference type="Proteomes" id="UP000271010">
    <property type="component" value="Unassembled WGS sequence"/>
</dbReference>
<dbReference type="EMBL" id="RJJE01000003">
    <property type="protein sequence ID" value="RNI31936.1"/>
    <property type="molecule type" value="Genomic_DNA"/>
</dbReference>
<dbReference type="PROSITE" id="PS01081">
    <property type="entry name" value="HTH_TETR_1"/>
    <property type="match status" value="1"/>
</dbReference>
<dbReference type="OrthoDB" id="9789566at2"/>
<feature type="domain" description="HTH tetR-type" evidence="3">
    <location>
        <begin position="4"/>
        <end position="64"/>
    </location>
</feature>
<keyword evidence="1 2" id="KW-0238">DNA-binding</keyword>
<evidence type="ECO:0000313" key="5">
    <source>
        <dbReference type="Proteomes" id="UP000271010"/>
    </source>
</evidence>
<dbReference type="Pfam" id="PF17932">
    <property type="entry name" value="TetR_C_24"/>
    <property type="match status" value="1"/>
</dbReference>
<comment type="caution">
    <text evidence="4">The sequence shown here is derived from an EMBL/GenBank/DDBJ whole genome shotgun (WGS) entry which is preliminary data.</text>
</comment>
<dbReference type="SUPFAM" id="SSF46689">
    <property type="entry name" value="Homeodomain-like"/>
    <property type="match status" value="1"/>
</dbReference>
<accession>A0A3M9N2I2</accession>
<dbReference type="InterPro" id="IPR023772">
    <property type="entry name" value="DNA-bd_HTH_TetR-type_CS"/>
</dbReference>
<proteinExistence type="predicted"/>
<sequence>MEYNYKQIQLMETAERLFATKGYAATSIRDIGRESKANSAMISYYFGSKENLLQAILDYRTTNLSQFLNEIVHRHLSARKRMQQAVKVYVQKCIERRYFFALLIQVQMLESDSQALAHFYALRDRNVRWVQTIIRAGQANGVFRKKLDVPLLMSTISGTVNHYILNQAYFRKMNQLQDLPEAEFLHHLQRELSRHLDLILQKILFKKQKKAKGISEDSTGSTAS</sequence>
<dbReference type="InterPro" id="IPR009057">
    <property type="entry name" value="Homeodomain-like_sf"/>
</dbReference>
<dbReference type="PANTHER" id="PTHR30328">
    <property type="entry name" value="TRANSCRIPTIONAL REPRESSOR"/>
    <property type="match status" value="1"/>
</dbReference>
<organism evidence="4 5">
    <name type="scientific">Rufibacter immobilis</name>
    <dbReference type="NCBI Taxonomy" id="1348778"/>
    <lineage>
        <taxon>Bacteria</taxon>
        <taxon>Pseudomonadati</taxon>
        <taxon>Bacteroidota</taxon>
        <taxon>Cytophagia</taxon>
        <taxon>Cytophagales</taxon>
        <taxon>Hymenobacteraceae</taxon>
        <taxon>Rufibacter</taxon>
    </lineage>
</organism>
<dbReference type="InterPro" id="IPR036271">
    <property type="entry name" value="Tet_transcr_reg_TetR-rel_C_sf"/>
</dbReference>
<keyword evidence="5" id="KW-1185">Reference proteome</keyword>
<dbReference type="Gene3D" id="1.10.357.10">
    <property type="entry name" value="Tetracycline Repressor, domain 2"/>
    <property type="match status" value="1"/>
</dbReference>
<evidence type="ECO:0000256" key="1">
    <source>
        <dbReference type="ARBA" id="ARBA00023125"/>
    </source>
</evidence>
<dbReference type="PROSITE" id="PS50977">
    <property type="entry name" value="HTH_TETR_2"/>
    <property type="match status" value="1"/>
</dbReference>
<protein>
    <submittedName>
        <fullName evidence="4">TetR/AcrR family transcriptional regulator</fullName>
    </submittedName>
</protein>
<evidence type="ECO:0000313" key="4">
    <source>
        <dbReference type="EMBL" id="RNI31936.1"/>
    </source>
</evidence>
<evidence type="ECO:0000256" key="2">
    <source>
        <dbReference type="PROSITE-ProRule" id="PRU00335"/>
    </source>
</evidence>
<dbReference type="PANTHER" id="PTHR30328:SF54">
    <property type="entry name" value="HTH-TYPE TRANSCRIPTIONAL REPRESSOR SCO4008"/>
    <property type="match status" value="1"/>
</dbReference>
<dbReference type="Pfam" id="PF00440">
    <property type="entry name" value="TetR_N"/>
    <property type="match status" value="1"/>
</dbReference>